<sequence>MEMILETGMGTEKHFPAPSHLVAILGPTQNITNPMLSQPKLERWSYGSSMGFKPGWTKEEAKEGVTPFANPSIPVSVIWLS</sequence>
<accession>A0AA88AB50</accession>
<evidence type="ECO:0000313" key="1">
    <source>
        <dbReference type="EMBL" id="GMN36966.1"/>
    </source>
</evidence>
<comment type="caution">
    <text evidence="1">The sequence shown here is derived from an EMBL/GenBank/DDBJ whole genome shotgun (WGS) entry which is preliminary data.</text>
</comment>
<organism evidence="1 2">
    <name type="scientific">Ficus carica</name>
    <name type="common">Common fig</name>
    <dbReference type="NCBI Taxonomy" id="3494"/>
    <lineage>
        <taxon>Eukaryota</taxon>
        <taxon>Viridiplantae</taxon>
        <taxon>Streptophyta</taxon>
        <taxon>Embryophyta</taxon>
        <taxon>Tracheophyta</taxon>
        <taxon>Spermatophyta</taxon>
        <taxon>Magnoliopsida</taxon>
        <taxon>eudicotyledons</taxon>
        <taxon>Gunneridae</taxon>
        <taxon>Pentapetalae</taxon>
        <taxon>rosids</taxon>
        <taxon>fabids</taxon>
        <taxon>Rosales</taxon>
        <taxon>Moraceae</taxon>
        <taxon>Ficeae</taxon>
        <taxon>Ficus</taxon>
    </lineage>
</organism>
<dbReference type="Proteomes" id="UP001187192">
    <property type="component" value="Unassembled WGS sequence"/>
</dbReference>
<dbReference type="AlphaFoldDB" id="A0AA88AB50"/>
<dbReference type="EMBL" id="BTGU01000006">
    <property type="protein sequence ID" value="GMN36966.1"/>
    <property type="molecule type" value="Genomic_DNA"/>
</dbReference>
<reference evidence="1" key="1">
    <citation type="submission" date="2023-07" db="EMBL/GenBank/DDBJ databases">
        <title>draft genome sequence of fig (Ficus carica).</title>
        <authorList>
            <person name="Takahashi T."/>
            <person name="Nishimura K."/>
        </authorList>
    </citation>
    <scope>NUCLEOTIDE SEQUENCE</scope>
</reference>
<proteinExistence type="predicted"/>
<evidence type="ECO:0000313" key="2">
    <source>
        <dbReference type="Proteomes" id="UP001187192"/>
    </source>
</evidence>
<keyword evidence="2" id="KW-1185">Reference proteome</keyword>
<protein>
    <submittedName>
        <fullName evidence="1">Uncharacterized protein</fullName>
    </submittedName>
</protein>
<gene>
    <name evidence="1" type="ORF">TIFTF001_006442</name>
</gene>
<name>A0AA88AB50_FICCA</name>